<evidence type="ECO:0000313" key="3">
    <source>
        <dbReference type="EMBL" id="KAH7138324.1"/>
    </source>
</evidence>
<keyword evidence="2" id="KW-1133">Transmembrane helix</keyword>
<dbReference type="PANTHER" id="PTHR37490:SF1">
    <property type="entry name" value="GLYCOSYLTRANSFERASE 2-LIKE DOMAIN-CONTAINING PROTEIN"/>
    <property type="match status" value="1"/>
</dbReference>
<feature type="transmembrane region" description="Helical" evidence="2">
    <location>
        <begin position="255"/>
        <end position="277"/>
    </location>
</feature>
<keyword evidence="4" id="KW-1185">Reference proteome</keyword>
<protein>
    <submittedName>
        <fullName evidence="3">Uncharacterized protein</fullName>
    </submittedName>
</protein>
<reference evidence="3" key="1">
    <citation type="journal article" date="2021" name="Nat. Commun.">
        <title>Genetic determinants of endophytism in the Arabidopsis root mycobiome.</title>
        <authorList>
            <person name="Mesny F."/>
            <person name="Miyauchi S."/>
            <person name="Thiergart T."/>
            <person name="Pickel B."/>
            <person name="Atanasova L."/>
            <person name="Karlsson M."/>
            <person name="Huettel B."/>
            <person name="Barry K.W."/>
            <person name="Haridas S."/>
            <person name="Chen C."/>
            <person name="Bauer D."/>
            <person name="Andreopoulos W."/>
            <person name="Pangilinan J."/>
            <person name="LaButti K."/>
            <person name="Riley R."/>
            <person name="Lipzen A."/>
            <person name="Clum A."/>
            <person name="Drula E."/>
            <person name="Henrissat B."/>
            <person name="Kohler A."/>
            <person name="Grigoriev I.V."/>
            <person name="Martin F.M."/>
            <person name="Hacquard S."/>
        </authorList>
    </citation>
    <scope>NUCLEOTIDE SEQUENCE</scope>
    <source>
        <strain evidence="3">MPI-CAGE-CH-0243</strain>
    </source>
</reference>
<keyword evidence="2" id="KW-0472">Membrane</keyword>
<feature type="transmembrane region" description="Helical" evidence="2">
    <location>
        <begin position="224"/>
        <end position="243"/>
    </location>
</feature>
<feature type="transmembrane region" description="Helical" evidence="2">
    <location>
        <begin position="163"/>
        <end position="184"/>
    </location>
</feature>
<comment type="caution">
    <text evidence="3">The sequence shown here is derived from an EMBL/GenBank/DDBJ whole genome shotgun (WGS) entry which is preliminary data.</text>
</comment>
<feature type="transmembrane region" description="Helical" evidence="2">
    <location>
        <begin position="324"/>
        <end position="345"/>
    </location>
</feature>
<evidence type="ECO:0000313" key="4">
    <source>
        <dbReference type="Proteomes" id="UP000700596"/>
    </source>
</evidence>
<proteinExistence type="predicted"/>
<feature type="transmembrane region" description="Helical" evidence="2">
    <location>
        <begin position="298"/>
        <end position="318"/>
    </location>
</feature>
<feature type="transmembrane region" description="Helical" evidence="2">
    <location>
        <begin position="105"/>
        <end position="123"/>
    </location>
</feature>
<dbReference type="EMBL" id="JAGMWT010000001">
    <property type="protein sequence ID" value="KAH7138324.1"/>
    <property type="molecule type" value="Genomic_DNA"/>
</dbReference>
<feature type="transmembrane region" description="Helical" evidence="2">
    <location>
        <begin position="129"/>
        <end position="151"/>
    </location>
</feature>
<gene>
    <name evidence="3" type="ORF">B0J11DRAFT_12740</name>
</gene>
<dbReference type="Proteomes" id="UP000700596">
    <property type="component" value="Unassembled WGS sequence"/>
</dbReference>
<name>A0A9P9EF43_9PLEO</name>
<dbReference type="OrthoDB" id="28755at2759"/>
<dbReference type="AlphaFoldDB" id="A0A9P9EF43"/>
<accession>A0A9P9EF43</accession>
<evidence type="ECO:0000256" key="2">
    <source>
        <dbReference type="SAM" id="Phobius"/>
    </source>
</evidence>
<feature type="region of interest" description="Disordered" evidence="1">
    <location>
        <begin position="1"/>
        <end position="25"/>
    </location>
</feature>
<evidence type="ECO:0000256" key="1">
    <source>
        <dbReference type="SAM" id="MobiDB-lite"/>
    </source>
</evidence>
<feature type="transmembrane region" description="Helical" evidence="2">
    <location>
        <begin position="41"/>
        <end position="60"/>
    </location>
</feature>
<sequence>MNLVRRARNMETDHEHRKHVQSEGARSRLLDMTDAARSRHVYVWAVCASVSIVTSKYLLVDLNFHFPLHLHIWQLMGVIAFTSCNLLRHPLSPNERLFRLTGPQWIFLVLLAVSIATSLIFSIEALLHYPNVTTIAMLSTIPYIPESLMTLFNTQPGRSSASVLRIGVLLASCVLILFGEYRLWVKGLLTALPAAIFIGVSRILYTGGARYFPEVVAEQRRIDIVSCGAGILIGAVWIGIFGVEDPWRVKDSLRFSFVPLILVNILVTTTAIVLGRSTLFPPYATDYRIAVRSQKESGILDVIAIIIITGITGLVSTLTLRRAYIGYGQIIAFCIAIICIGGSSVSDLLQLGRIQADKGYSLVSPPAELEMFDGASTAASEDAEWWLDETNSVAIDKDQNKKAISPLYVAIAVGAIWIIFLLLNFSEIILSSPSKVVPILDQGYTPSVNQEIVVSMYKEPVEHVTSMLSKVKDMAGISDARVHIYTKDPKADVETLKKQTGAHNVTLLPNIGREGETYLYHIIDNWDNLAKQTFFLQADVHNPREFYPRIHDYFDSERTGMLSLGWSGIVCNCQECGDVYDMRDPLGLFPQLHQRITNSTTCETVLLSYKGQFVASAKRIRGIDKAIYKYLRDAFVDEKSWAHSEPYLLGRPDSMNAPQFGYQMERMWNLLFQCSDMDIAFKCPSLVSGSRFGGRKDDCQCYDPVS</sequence>
<organism evidence="3 4">
    <name type="scientific">Dendryphion nanum</name>
    <dbReference type="NCBI Taxonomy" id="256645"/>
    <lineage>
        <taxon>Eukaryota</taxon>
        <taxon>Fungi</taxon>
        <taxon>Dikarya</taxon>
        <taxon>Ascomycota</taxon>
        <taxon>Pezizomycotina</taxon>
        <taxon>Dothideomycetes</taxon>
        <taxon>Pleosporomycetidae</taxon>
        <taxon>Pleosporales</taxon>
        <taxon>Torulaceae</taxon>
        <taxon>Dendryphion</taxon>
    </lineage>
</organism>
<feature type="transmembrane region" description="Helical" evidence="2">
    <location>
        <begin position="407"/>
        <end position="425"/>
    </location>
</feature>
<keyword evidence="2" id="KW-0812">Transmembrane</keyword>
<feature type="transmembrane region" description="Helical" evidence="2">
    <location>
        <begin position="66"/>
        <end position="84"/>
    </location>
</feature>
<dbReference type="PANTHER" id="PTHR37490">
    <property type="entry name" value="EXPRESSED PROTEIN"/>
    <property type="match status" value="1"/>
</dbReference>
<feature type="transmembrane region" description="Helical" evidence="2">
    <location>
        <begin position="190"/>
        <end position="212"/>
    </location>
</feature>